<dbReference type="AlphaFoldDB" id="A0A328NXM2"/>
<feature type="DNA-binding region" description="H-T-H motif" evidence="4">
    <location>
        <begin position="64"/>
        <end position="83"/>
    </location>
</feature>
<protein>
    <recommendedName>
        <fullName evidence="6">HTH tetR-type domain-containing protein</fullName>
    </recommendedName>
</protein>
<dbReference type="RefSeq" id="WP_112674450.1">
    <property type="nucleotide sequence ID" value="NZ_CP192017.1"/>
</dbReference>
<comment type="caution">
    <text evidence="7">The sequence shown here is derived from an EMBL/GenBank/DDBJ whole genome shotgun (WGS) entry which is preliminary data.</text>
</comment>
<keyword evidence="2 4" id="KW-0238">DNA-binding</keyword>
<evidence type="ECO:0000256" key="4">
    <source>
        <dbReference type="PROSITE-ProRule" id="PRU00335"/>
    </source>
</evidence>
<evidence type="ECO:0000259" key="6">
    <source>
        <dbReference type="PROSITE" id="PS50977"/>
    </source>
</evidence>
<sequence length="254" mass="26908">MTTQSGPQPASVPLPGARPGRDPDRAIKRGPRRVSAEVVAATQRDRLFDGLVHEVATKGYDAARVSDICHAAGVTRPAFYALFTGKEDAFLAAYRHGIAVVSQLMDSAYREAGPTWPDAARAALRTLLEVLASVPAFARMALVEVDAVGPDARRERDALLNSFRRFFADAGPGPAVADVDRDALVSTVVGGVYATIRDRVAQGRANELPQLLPVLTYASTAPFLGTEGAARATRPIRPDDGPSTTAPCVPTPQP</sequence>
<name>A0A328NXM2_9ACTN</name>
<dbReference type="Proteomes" id="UP000249419">
    <property type="component" value="Unassembled WGS sequence"/>
</dbReference>
<gene>
    <name evidence="7" type="ORF">PSN13_01249</name>
</gene>
<dbReference type="Gene3D" id="1.10.357.10">
    <property type="entry name" value="Tetracycline Repressor, domain 2"/>
    <property type="match status" value="1"/>
</dbReference>
<dbReference type="InterPro" id="IPR050109">
    <property type="entry name" value="HTH-type_TetR-like_transc_reg"/>
</dbReference>
<accession>A0A328NXM2</accession>
<reference evidence="7 8" key="1">
    <citation type="submission" date="2018-03" db="EMBL/GenBank/DDBJ databases">
        <title>Defining the species Micromonospora saelicesensis and Micromonospora noduli under the framework of genomics.</title>
        <authorList>
            <person name="Riesco R."/>
            <person name="Trujillo M.E."/>
        </authorList>
    </citation>
    <scope>NUCLEOTIDE SEQUENCE [LARGE SCALE GENOMIC DNA]</scope>
    <source>
        <strain evidence="7 8">PSN13</strain>
    </source>
</reference>
<dbReference type="InterPro" id="IPR009057">
    <property type="entry name" value="Homeodomain-like_sf"/>
</dbReference>
<evidence type="ECO:0000256" key="5">
    <source>
        <dbReference type="SAM" id="MobiDB-lite"/>
    </source>
</evidence>
<feature type="region of interest" description="Disordered" evidence="5">
    <location>
        <begin position="1"/>
        <end position="35"/>
    </location>
</feature>
<feature type="domain" description="HTH tetR-type" evidence="6">
    <location>
        <begin position="41"/>
        <end position="101"/>
    </location>
</feature>
<dbReference type="GO" id="GO:0003700">
    <property type="term" value="F:DNA-binding transcription factor activity"/>
    <property type="evidence" value="ECO:0007669"/>
    <property type="project" value="TreeGrafter"/>
</dbReference>
<keyword evidence="3" id="KW-0804">Transcription</keyword>
<dbReference type="PANTHER" id="PTHR30055">
    <property type="entry name" value="HTH-TYPE TRANSCRIPTIONAL REGULATOR RUTR"/>
    <property type="match status" value="1"/>
</dbReference>
<dbReference type="GO" id="GO:0000976">
    <property type="term" value="F:transcription cis-regulatory region binding"/>
    <property type="evidence" value="ECO:0007669"/>
    <property type="project" value="TreeGrafter"/>
</dbReference>
<evidence type="ECO:0000256" key="3">
    <source>
        <dbReference type="ARBA" id="ARBA00023163"/>
    </source>
</evidence>
<evidence type="ECO:0000256" key="1">
    <source>
        <dbReference type="ARBA" id="ARBA00023015"/>
    </source>
</evidence>
<dbReference type="PROSITE" id="PS50977">
    <property type="entry name" value="HTH_TETR_2"/>
    <property type="match status" value="1"/>
</dbReference>
<evidence type="ECO:0000313" key="7">
    <source>
        <dbReference type="EMBL" id="RAO37268.1"/>
    </source>
</evidence>
<evidence type="ECO:0000256" key="2">
    <source>
        <dbReference type="ARBA" id="ARBA00023125"/>
    </source>
</evidence>
<proteinExistence type="predicted"/>
<dbReference type="InterPro" id="IPR001647">
    <property type="entry name" value="HTH_TetR"/>
</dbReference>
<dbReference type="Pfam" id="PF00440">
    <property type="entry name" value="TetR_N"/>
    <property type="match status" value="1"/>
</dbReference>
<dbReference type="EMBL" id="PYAG01000005">
    <property type="protein sequence ID" value="RAO37268.1"/>
    <property type="molecule type" value="Genomic_DNA"/>
</dbReference>
<dbReference type="SUPFAM" id="SSF46689">
    <property type="entry name" value="Homeodomain-like"/>
    <property type="match status" value="1"/>
</dbReference>
<evidence type="ECO:0000313" key="8">
    <source>
        <dbReference type="Proteomes" id="UP000249419"/>
    </source>
</evidence>
<dbReference type="PANTHER" id="PTHR30055:SF234">
    <property type="entry name" value="HTH-TYPE TRANSCRIPTIONAL REGULATOR BETI"/>
    <property type="match status" value="1"/>
</dbReference>
<organism evidence="7 8">
    <name type="scientific">Micromonospora saelicesensis</name>
    <dbReference type="NCBI Taxonomy" id="285676"/>
    <lineage>
        <taxon>Bacteria</taxon>
        <taxon>Bacillati</taxon>
        <taxon>Actinomycetota</taxon>
        <taxon>Actinomycetes</taxon>
        <taxon>Micromonosporales</taxon>
        <taxon>Micromonosporaceae</taxon>
        <taxon>Micromonospora</taxon>
    </lineage>
</organism>
<feature type="region of interest" description="Disordered" evidence="5">
    <location>
        <begin position="230"/>
        <end position="254"/>
    </location>
</feature>
<keyword evidence="1" id="KW-0805">Transcription regulation</keyword>